<dbReference type="EMBL" id="MU155507">
    <property type="protein sequence ID" value="KAF9472693.1"/>
    <property type="molecule type" value="Genomic_DNA"/>
</dbReference>
<dbReference type="AlphaFoldDB" id="A0A9P5YPH3"/>
<proteinExistence type="predicted"/>
<reference evidence="1" key="1">
    <citation type="submission" date="2020-11" db="EMBL/GenBank/DDBJ databases">
        <authorList>
            <consortium name="DOE Joint Genome Institute"/>
            <person name="Ahrendt S."/>
            <person name="Riley R."/>
            <person name="Andreopoulos W."/>
            <person name="Labutti K."/>
            <person name="Pangilinan J."/>
            <person name="Ruiz-Duenas F.J."/>
            <person name="Barrasa J.M."/>
            <person name="Sanchez-Garcia M."/>
            <person name="Camarero S."/>
            <person name="Miyauchi S."/>
            <person name="Serrano A."/>
            <person name="Linde D."/>
            <person name="Babiker R."/>
            <person name="Drula E."/>
            <person name="Ayuso-Fernandez I."/>
            <person name="Pacheco R."/>
            <person name="Padilla G."/>
            <person name="Ferreira P."/>
            <person name="Barriuso J."/>
            <person name="Kellner H."/>
            <person name="Castanera R."/>
            <person name="Alfaro M."/>
            <person name="Ramirez L."/>
            <person name="Pisabarro A.G."/>
            <person name="Kuo A."/>
            <person name="Tritt A."/>
            <person name="Lipzen A."/>
            <person name="He G."/>
            <person name="Yan M."/>
            <person name="Ng V."/>
            <person name="Cullen D."/>
            <person name="Martin F."/>
            <person name="Rosso M.-N."/>
            <person name="Henrissat B."/>
            <person name="Hibbett D."/>
            <person name="Martinez A.T."/>
            <person name="Grigoriev I.V."/>
        </authorList>
    </citation>
    <scope>NUCLEOTIDE SEQUENCE</scope>
    <source>
        <strain evidence="1">CIRM-BRFM 674</strain>
    </source>
</reference>
<evidence type="ECO:0000313" key="2">
    <source>
        <dbReference type="Proteomes" id="UP000807469"/>
    </source>
</evidence>
<dbReference type="Proteomes" id="UP000807469">
    <property type="component" value="Unassembled WGS sequence"/>
</dbReference>
<protein>
    <submittedName>
        <fullName evidence="1">Uncharacterized protein</fullName>
    </submittedName>
</protein>
<accession>A0A9P5YPH3</accession>
<sequence length="67" mass="7484">MIQLGPGVHYTQSTMDPTIGNLGKESKQHSEVYVNISERGLHRCQVNALKAMAPELECKHELPRIPT</sequence>
<dbReference type="OrthoDB" id="2669721at2759"/>
<evidence type="ECO:0000313" key="1">
    <source>
        <dbReference type="EMBL" id="KAF9472693.1"/>
    </source>
</evidence>
<organism evidence="1 2">
    <name type="scientific">Pholiota conissans</name>
    <dbReference type="NCBI Taxonomy" id="109636"/>
    <lineage>
        <taxon>Eukaryota</taxon>
        <taxon>Fungi</taxon>
        <taxon>Dikarya</taxon>
        <taxon>Basidiomycota</taxon>
        <taxon>Agaricomycotina</taxon>
        <taxon>Agaricomycetes</taxon>
        <taxon>Agaricomycetidae</taxon>
        <taxon>Agaricales</taxon>
        <taxon>Agaricineae</taxon>
        <taxon>Strophariaceae</taxon>
        <taxon>Pholiota</taxon>
    </lineage>
</organism>
<comment type="caution">
    <text evidence="1">The sequence shown here is derived from an EMBL/GenBank/DDBJ whole genome shotgun (WGS) entry which is preliminary data.</text>
</comment>
<gene>
    <name evidence="1" type="ORF">BDN70DRAFT_886703</name>
</gene>
<name>A0A9P5YPH3_9AGAR</name>
<keyword evidence="2" id="KW-1185">Reference proteome</keyword>